<dbReference type="Proteomes" id="UP000307380">
    <property type="component" value="Unassembled WGS sequence"/>
</dbReference>
<gene>
    <name evidence="2" type="ORF">E6C70_00870</name>
</gene>
<organism evidence="2 3">
    <name type="scientific">Orlajensenia flava</name>
    <dbReference type="NCBI Taxonomy" id="2565934"/>
    <lineage>
        <taxon>Bacteria</taxon>
        <taxon>Bacillati</taxon>
        <taxon>Actinomycetota</taxon>
        <taxon>Actinomycetes</taxon>
        <taxon>Micrococcales</taxon>
        <taxon>Microbacteriaceae</taxon>
        <taxon>Orlajensenia</taxon>
    </lineage>
</organism>
<feature type="compositionally biased region" description="Basic residues" evidence="1">
    <location>
        <begin position="48"/>
        <end position="62"/>
    </location>
</feature>
<accession>A0A4S4FYJ0</accession>
<keyword evidence="3" id="KW-1185">Reference proteome</keyword>
<feature type="region of interest" description="Disordered" evidence="1">
    <location>
        <begin position="35"/>
        <end position="62"/>
    </location>
</feature>
<name>A0A4S4FYJ0_9MICO</name>
<dbReference type="RefSeq" id="WP_136421348.1">
    <property type="nucleotide sequence ID" value="NZ_SSSN01000002.1"/>
</dbReference>
<dbReference type="AlphaFoldDB" id="A0A4S4FYJ0"/>
<sequence>MQFAAGLVATSEHSTTVWRAERELEARRWATELDETVTDGGAAQPTVRSRHPQRHAHRLALR</sequence>
<comment type="caution">
    <text evidence="2">The sequence shown here is derived from an EMBL/GenBank/DDBJ whole genome shotgun (WGS) entry which is preliminary data.</text>
</comment>
<proteinExistence type="predicted"/>
<dbReference type="EMBL" id="SSSN01000002">
    <property type="protein sequence ID" value="THG36129.1"/>
    <property type="molecule type" value="Genomic_DNA"/>
</dbReference>
<protein>
    <submittedName>
        <fullName evidence="2">Uncharacterized protein</fullName>
    </submittedName>
</protein>
<evidence type="ECO:0000313" key="2">
    <source>
        <dbReference type="EMBL" id="THG36129.1"/>
    </source>
</evidence>
<evidence type="ECO:0000256" key="1">
    <source>
        <dbReference type="SAM" id="MobiDB-lite"/>
    </source>
</evidence>
<evidence type="ECO:0000313" key="3">
    <source>
        <dbReference type="Proteomes" id="UP000307380"/>
    </source>
</evidence>
<reference evidence="2 3" key="1">
    <citation type="submission" date="2019-04" db="EMBL/GenBank/DDBJ databases">
        <authorList>
            <person name="Jiang L."/>
        </authorList>
    </citation>
    <scope>NUCLEOTIDE SEQUENCE [LARGE SCALE GENOMIC DNA]</scope>
    <source>
        <strain evidence="2 3">YIM 131861</strain>
    </source>
</reference>